<feature type="domain" description="SET" evidence="5">
    <location>
        <begin position="30"/>
        <end position="257"/>
    </location>
</feature>
<dbReference type="SUPFAM" id="SSF81822">
    <property type="entry name" value="RuBisCo LSMT C-terminal, substrate-binding domain"/>
    <property type="match status" value="1"/>
</dbReference>
<protein>
    <recommendedName>
        <fullName evidence="5">SET domain-containing protein</fullName>
    </recommendedName>
</protein>
<accession>A0AAQ3M408</accession>
<dbReference type="PANTHER" id="PTHR13271">
    <property type="entry name" value="UNCHARACTERIZED PUTATIVE METHYLTRANSFERASE"/>
    <property type="match status" value="1"/>
</dbReference>
<dbReference type="InterPro" id="IPR046341">
    <property type="entry name" value="SET_dom_sf"/>
</dbReference>
<reference evidence="6 7" key="1">
    <citation type="submission" date="2023-11" db="EMBL/GenBank/DDBJ databases">
        <title>An acidophilic fungus is an integral part of prey digestion in a carnivorous sundew plant.</title>
        <authorList>
            <person name="Tsai I.J."/>
        </authorList>
    </citation>
    <scope>NUCLEOTIDE SEQUENCE [LARGE SCALE GENOMIC DNA]</scope>
    <source>
        <strain evidence="6">169a</strain>
    </source>
</reference>
<feature type="compositionally biased region" description="Basic and acidic residues" evidence="4">
    <location>
        <begin position="429"/>
        <end position="447"/>
    </location>
</feature>
<gene>
    <name evidence="6" type="ORF">R9X50_00374400</name>
</gene>
<organism evidence="6 7">
    <name type="scientific">Acrodontium crateriforme</name>
    <dbReference type="NCBI Taxonomy" id="150365"/>
    <lineage>
        <taxon>Eukaryota</taxon>
        <taxon>Fungi</taxon>
        <taxon>Dikarya</taxon>
        <taxon>Ascomycota</taxon>
        <taxon>Pezizomycotina</taxon>
        <taxon>Dothideomycetes</taxon>
        <taxon>Dothideomycetidae</taxon>
        <taxon>Mycosphaerellales</taxon>
        <taxon>Teratosphaeriaceae</taxon>
        <taxon>Acrodontium</taxon>
    </lineage>
</organism>
<feature type="region of interest" description="Disordered" evidence="4">
    <location>
        <begin position="422"/>
        <end position="447"/>
    </location>
</feature>
<dbReference type="Gene3D" id="3.90.1420.10">
    <property type="entry name" value="Rubisco LSMT, substrate-binding domain"/>
    <property type="match status" value="1"/>
</dbReference>
<dbReference type="Proteomes" id="UP001303373">
    <property type="component" value="Chromosome 5"/>
</dbReference>
<dbReference type="InterPro" id="IPR001214">
    <property type="entry name" value="SET_dom"/>
</dbReference>
<dbReference type="Gene3D" id="3.90.1410.10">
    <property type="entry name" value="set domain protein methyltransferase, domain 1"/>
    <property type="match status" value="1"/>
</dbReference>
<keyword evidence="2" id="KW-0808">Transferase</keyword>
<dbReference type="GO" id="GO:0032259">
    <property type="term" value="P:methylation"/>
    <property type="evidence" value="ECO:0007669"/>
    <property type="project" value="UniProtKB-KW"/>
</dbReference>
<evidence type="ECO:0000313" key="6">
    <source>
        <dbReference type="EMBL" id="WPH00910.1"/>
    </source>
</evidence>
<feature type="compositionally biased region" description="Acidic residues" evidence="4">
    <location>
        <begin position="195"/>
        <end position="205"/>
    </location>
</feature>
<evidence type="ECO:0000256" key="2">
    <source>
        <dbReference type="ARBA" id="ARBA00022679"/>
    </source>
</evidence>
<dbReference type="PANTHER" id="PTHR13271:SF34">
    <property type="entry name" value="N-LYSINE METHYLTRANSFERASE SETD6"/>
    <property type="match status" value="1"/>
</dbReference>
<feature type="region of interest" description="Disordered" evidence="4">
    <location>
        <begin position="185"/>
        <end position="205"/>
    </location>
</feature>
<dbReference type="EMBL" id="CP138584">
    <property type="protein sequence ID" value="WPH00910.1"/>
    <property type="molecule type" value="Genomic_DNA"/>
</dbReference>
<dbReference type="PROSITE" id="PS50280">
    <property type="entry name" value="SET"/>
    <property type="match status" value="1"/>
</dbReference>
<keyword evidence="3" id="KW-0949">S-adenosyl-L-methionine</keyword>
<keyword evidence="7" id="KW-1185">Reference proteome</keyword>
<dbReference type="SUPFAM" id="SSF82199">
    <property type="entry name" value="SET domain"/>
    <property type="match status" value="1"/>
</dbReference>
<evidence type="ECO:0000256" key="4">
    <source>
        <dbReference type="SAM" id="MobiDB-lite"/>
    </source>
</evidence>
<evidence type="ECO:0000259" key="5">
    <source>
        <dbReference type="PROSITE" id="PS50280"/>
    </source>
</evidence>
<keyword evidence="1" id="KW-0489">Methyltransferase</keyword>
<name>A0AAQ3M408_9PEZI</name>
<dbReference type="GO" id="GO:0005634">
    <property type="term" value="C:nucleus"/>
    <property type="evidence" value="ECO:0007669"/>
    <property type="project" value="TreeGrafter"/>
</dbReference>
<dbReference type="Pfam" id="PF00856">
    <property type="entry name" value="SET"/>
    <property type="match status" value="1"/>
</dbReference>
<dbReference type="InterPro" id="IPR050600">
    <property type="entry name" value="SETD3_SETD6_MTase"/>
</dbReference>
<proteinExistence type="predicted"/>
<dbReference type="FunFam" id="3.90.1410.10:FF:000007">
    <property type="entry name" value="Ribosomal lysine N-methyltransferase 4"/>
    <property type="match status" value="1"/>
</dbReference>
<evidence type="ECO:0000256" key="3">
    <source>
        <dbReference type="ARBA" id="ARBA00022691"/>
    </source>
</evidence>
<dbReference type="InterPro" id="IPR036464">
    <property type="entry name" value="Rubisco_LSMT_subst-bd_sf"/>
</dbReference>
<dbReference type="GO" id="GO:0016279">
    <property type="term" value="F:protein-lysine N-methyltransferase activity"/>
    <property type="evidence" value="ECO:0007669"/>
    <property type="project" value="TreeGrafter"/>
</dbReference>
<evidence type="ECO:0000313" key="7">
    <source>
        <dbReference type="Proteomes" id="UP001303373"/>
    </source>
</evidence>
<dbReference type="AlphaFoldDB" id="A0AAQ3M408"/>
<sequence length="447" mass="50132">MAGFGDDRLFAQASERLIQWLISNGASISNKIQLADLRTQGAGRGVVATENINEDEELFRIPRSLIFTAENSSLPSNIREQINDPWLSLIAAMADDQLRESTKWQPYWDVMPEHFDTLMFWSSDELALLQGSAVVAKIGKESADKAFNEHIIPLVGQHNHANKNDLLALCHKMGSTIMASAFDLEAPERERPQEGEEDWEEDDEDSAVMAKGMVPLADMLNADADRNNAKLFYEDEFVAMKAIKAIQPGSEIFNDYGPLPQADVLRRYGYTTQNYAKYDVVEISLDLIRAAVQQQTGLSTAALEERTEYLDGHGILDDGYDIARRENEDGQFPEELCLLLAALLLPPADFDKMKTKDKLPKPDWTPEMQNLMYGILVRRRAMYDFDEPRIEQLTGRPKMAASVVHGEKLVLQEAADAVQAMSAGASNKRKADTFLDEARSLREGSKR</sequence>
<evidence type="ECO:0000256" key="1">
    <source>
        <dbReference type="ARBA" id="ARBA00022603"/>
    </source>
</evidence>